<dbReference type="RefSeq" id="WP_256170791.1">
    <property type="nucleotide sequence ID" value="NZ_JBBMFP010000040.1"/>
</dbReference>
<dbReference type="EMBL" id="JBBMFP010000040">
    <property type="protein sequence ID" value="MEQ2434301.1"/>
    <property type="molecule type" value="Genomic_DNA"/>
</dbReference>
<reference evidence="2 3" key="1">
    <citation type="submission" date="2024-03" db="EMBL/GenBank/DDBJ databases">
        <title>Human intestinal bacterial collection.</title>
        <authorList>
            <person name="Pauvert C."/>
            <person name="Hitch T.C.A."/>
            <person name="Clavel T."/>
        </authorList>
    </citation>
    <scope>NUCLEOTIDE SEQUENCE [LARGE SCALE GENOMIC DNA]</scope>
    <source>
        <strain evidence="2 3">CLA-SR-H028</strain>
    </source>
</reference>
<evidence type="ECO:0000256" key="1">
    <source>
        <dbReference type="SAM" id="Coils"/>
    </source>
</evidence>
<gene>
    <name evidence="2" type="ORF">WMO65_25225</name>
</gene>
<organism evidence="2 3">
    <name type="scientific">Blautia caccae</name>
    <dbReference type="NCBI Taxonomy" id="3133175"/>
    <lineage>
        <taxon>Bacteria</taxon>
        <taxon>Bacillati</taxon>
        <taxon>Bacillota</taxon>
        <taxon>Clostridia</taxon>
        <taxon>Lachnospirales</taxon>
        <taxon>Lachnospiraceae</taxon>
        <taxon>Blautia</taxon>
    </lineage>
</organism>
<accession>A0ABV1DV84</accession>
<evidence type="ECO:0000313" key="2">
    <source>
        <dbReference type="EMBL" id="MEQ2434301.1"/>
    </source>
</evidence>
<feature type="coiled-coil region" evidence="1">
    <location>
        <begin position="61"/>
        <end position="88"/>
    </location>
</feature>
<dbReference type="Proteomes" id="UP001457898">
    <property type="component" value="Unassembled WGS sequence"/>
</dbReference>
<protein>
    <submittedName>
        <fullName evidence="2">Uncharacterized protein</fullName>
    </submittedName>
</protein>
<sequence>MKKKEAPEMRKVQISTPVAISRAEAEIGDAVMGVARKYGLTSTWLDCALANVVVKVKEMRASEYAAELTRMTIEMDAIQREAAEKEGDENERTEDN</sequence>
<keyword evidence="3" id="KW-1185">Reference proteome</keyword>
<keyword evidence="1" id="KW-0175">Coiled coil</keyword>
<comment type="caution">
    <text evidence="2">The sequence shown here is derived from an EMBL/GenBank/DDBJ whole genome shotgun (WGS) entry which is preliminary data.</text>
</comment>
<name>A0ABV1DV84_9FIRM</name>
<evidence type="ECO:0000313" key="3">
    <source>
        <dbReference type="Proteomes" id="UP001457898"/>
    </source>
</evidence>
<proteinExistence type="predicted"/>